<evidence type="ECO:0000313" key="8">
    <source>
        <dbReference type="Proteomes" id="UP000034539"/>
    </source>
</evidence>
<dbReference type="AlphaFoldDB" id="A0A0G0SZK8"/>
<dbReference type="InterPro" id="IPR051533">
    <property type="entry name" value="WaaL-like"/>
</dbReference>
<feature type="transmembrane region" description="Helical" evidence="5">
    <location>
        <begin position="268"/>
        <end position="284"/>
    </location>
</feature>
<feature type="transmembrane region" description="Helical" evidence="5">
    <location>
        <begin position="385"/>
        <end position="406"/>
    </location>
</feature>
<feature type="transmembrane region" description="Helical" evidence="5">
    <location>
        <begin position="243"/>
        <end position="262"/>
    </location>
</feature>
<name>A0A0G0SZK8_9BACT</name>
<feature type="transmembrane region" description="Helical" evidence="5">
    <location>
        <begin position="117"/>
        <end position="139"/>
    </location>
</feature>
<dbReference type="PANTHER" id="PTHR37422:SF13">
    <property type="entry name" value="LIPOPOLYSACCHARIDE BIOSYNTHESIS PROTEIN PA4999-RELATED"/>
    <property type="match status" value="1"/>
</dbReference>
<evidence type="ECO:0000313" key="7">
    <source>
        <dbReference type="EMBL" id="KKR31052.1"/>
    </source>
</evidence>
<evidence type="ECO:0000256" key="4">
    <source>
        <dbReference type="ARBA" id="ARBA00023136"/>
    </source>
</evidence>
<feature type="transmembrane region" description="Helical" evidence="5">
    <location>
        <begin position="84"/>
        <end position="105"/>
    </location>
</feature>
<dbReference type="Proteomes" id="UP000034539">
    <property type="component" value="Unassembled WGS sequence"/>
</dbReference>
<feature type="transmembrane region" description="Helical" evidence="5">
    <location>
        <begin position="145"/>
        <end position="162"/>
    </location>
</feature>
<feature type="transmembrane region" description="Helical" evidence="5">
    <location>
        <begin position="12"/>
        <end position="32"/>
    </location>
</feature>
<dbReference type="GO" id="GO:0016020">
    <property type="term" value="C:membrane"/>
    <property type="evidence" value="ECO:0007669"/>
    <property type="project" value="UniProtKB-SubCell"/>
</dbReference>
<keyword evidence="2 5" id="KW-0812">Transmembrane</keyword>
<proteinExistence type="predicted"/>
<evidence type="ECO:0000259" key="6">
    <source>
        <dbReference type="Pfam" id="PF04932"/>
    </source>
</evidence>
<feature type="domain" description="O-antigen ligase-related" evidence="6">
    <location>
        <begin position="252"/>
        <end position="401"/>
    </location>
</feature>
<dbReference type="PANTHER" id="PTHR37422">
    <property type="entry name" value="TEICHURONIC ACID BIOSYNTHESIS PROTEIN TUAE"/>
    <property type="match status" value="1"/>
</dbReference>
<feature type="transmembrane region" description="Helical" evidence="5">
    <location>
        <begin position="427"/>
        <end position="447"/>
    </location>
</feature>
<reference evidence="7 8" key="1">
    <citation type="journal article" date="2015" name="Nature">
        <title>rRNA introns, odd ribosomes, and small enigmatic genomes across a large radiation of phyla.</title>
        <authorList>
            <person name="Brown C.T."/>
            <person name="Hug L.A."/>
            <person name="Thomas B.C."/>
            <person name="Sharon I."/>
            <person name="Castelle C.J."/>
            <person name="Singh A."/>
            <person name="Wilkins M.J."/>
            <person name="Williams K.H."/>
            <person name="Banfield J.F."/>
        </authorList>
    </citation>
    <scope>NUCLEOTIDE SEQUENCE [LARGE SCALE GENOMIC DNA]</scope>
</reference>
<comment type="subcellular location">
    <subcellularLocation>
        <location evidence="1">Membrane</location>
        <topology evidence="1">Multi-pass membrane protein</topology>
    </subcellularLocation>
</comment>
<accession>A0A0G0SZK8</accession>
<dbReference type="InterPro" id="IPR007016">
    <property type="entry name" value="O-antigen_ligase-rel_domated"/>
</dbReference>
<comment type="caution">
    <text evidence="7">The sequence shown here is derived from an EMBL/GenBank/DDBJ whole genome shotgun (WGS) entry which is preliminary data.</text>
</comment>
<feature type="transmembrane region" description="Helical" evidence="5">
    <location>
        <begin position="291"/>
        <end position="310"/>
    </location>
</feature>
<gene>
    <name evidence="7" type="ORF">UT63_C0086G0004</name>
</gene>
<dbReference type="Pfam" id="PF04932">
    <property type="entry name" value="Wzy_C"/>
    <property type="match status" value="1"/>
</dbReference>
<feature type="transmembrane region" description="Helical" evidence="5">
    <location>
        <begin position="220"/>
        <end position="238"/>
    </location>
</feature>
<keyword evidence="4 5" id="KW-0472">Membrane</keyword>
<feature type="transmembrane region" description="Helical" evidence="5">
    <location>
        <begin position="174"/>
        <end position="200"/>
    </location>
</feature>
<evidence type="ECO:0000256" key="1">
    <source>
        <dbReference type="ARBA" id="ARBA00004141"/>
    </source>
</evidence>
<sequence>MSKNNLKKFFNFTTIRPIEILFFLFVIVVSVGLLATPYYLFAIIPGLAILFLLFLGHNPQFGYYLIVFLIPFDAYRGLSGPYQFLTISKFVGFWIAIVILFYFLLNKMDSVNIKSNMWSLFLIFFVIRFLSALMSEYFFTSLDNLRQLFIAYIFFFITLIFISRNGFCKTLPTILISSISVTSFLSIIGYMFNISLFTMGTWDVSTETLKRATGTTSDPNLFSAMIIFNLPLLAHWFFSSRRFFGKFIAIGLFVINLIAIMLTYSRGGAIVLAVVLLLILIEHIRKFKVKHLGFVTALLLIAIIMIIFFVPSSYWERQKSITETKTDTAMGRRISYLYFGWEAFKEHPIIGSGPGTFSKIYATSIYARHFAIGEEDYYRDAHNSYLEVVVETGAISFVIFLIIIWFSLKNFNNAKILFLSHGEKEMAALVGAYRTSFLSMLIYFFMLSTTYNKYFWFSLALSQIALRLAQKIPGGEYNENATYSK</sequence>
<keyword evidence="3 5" id="KW-1133">Transmembrane helix</keyword>
<organism evidence="7 8">
    <name type="scientific">Candidatus Gottesmanbacteria bacterium GW2011_GWC2_39_8</name>
    <dbReference type="NCBI Taxonomy" id="1618450"/>
    <lineage>
        <taxon>Bacteria</taxon>
        <taxon>Candidatus Gottesmaniibacteriota</taxon>
    </lineage>
</organism>
<evidence type="ECO:0000256" key="2">
    <source>
        <dbReference type="ARBA" id="ARBA00022692"/>
    </source>
</evidence>
<evidence type="ECO:0000256" key="5">
    <source>
        <dbReference type="SAM" id="Phobius"/>
    </source>
</evidence>
<dbReference type="EMBL" id="LBXN01000086">
    <property type="protein sequence ID" value="KKR31052.1"/>
    <property type="molecule type" value="Genomic_DNA"/>
</dbReference>
<evidence type="ECO:0000256" key="3">
    <source>
        <dbReference type="ARBA" id="ARBA00022989"/>
    </source>
</evidence>
<protein>
    <submittedName>
        <fullName evidence="7">O-antigen polymerase</fullName>
    </submittedName>
</protein>